<evidence type="ECO:0000313" key="2">
    <source>
        <dbReference type="Proteomes" id="UP001195483"/>
    </source>
</evidence>
<gene>
    <name evidence="1" type="ORF">CHS0354_031456</name>
</gene>
<protein>
    <submittedName>
        <fullName evidence="1">Uncharacterized protein</fullName>
    </submittedName>
</protein>
<dbReference type="AlphaFoldDB" id="A0AAE0SH86"/>
<keyword evidence="2" id="KW-1185">Reference proteome</keyword>
<proteinExistence type="predicted"/>
<reference evidence="1" key="3">
    <citation type="submission" date="2023-05" db="EMBL/GenBank/DDBJ databases">
        <authorList>
            <person name="Smith C.H."/>
        </authorList>
    </citation>
    <scope>NUCLEOTIDE SEQUENCE</scope>
    <source>
        <strain evidence="1">CHS0354</strain>
        <tissue evidence="1">Mantle</tissue>
    </source>
</reference>
<reference evidence="1" key="1">
    <citation type="journal article" date="2021" name="Genome Biol. Evol.">
        <title>A High-Quality Reference Genome for a Parasitic Bivalve with Doubly Uniparental Inheritance (Bivalvia: Unionida).</title>
        <authorList>
            <person name="Smith C.H."/>
        </authorList>
    </citation>
    <scope>NUCLEOTIDE SEQUENCE</scope>
    <source>
        <strain evidence="1">CHS0354</strain>
    </source>
</reference>
<reference evidence="1" key="2">
    <citation type="journal article" date="2021" name="Genome Biol. Evol.">
        <title>Developing a high-quality reference genome for a parasitic bivalve with doubly uniparental inheritance (Bivalvia: Unionida).</title>
        <authorList>
            <person name="Smith C.H."/>
        </authorList>
    </citation>
    <scope>NUCLEOTIDE SEQUENCE</scope>
    <source>
        <strain evidence="1">CHS0354</strain>
        <tissue evidence="1">Mantle</tissue>
    </source>
</reference>
<sequence>MQARILCLYRTLITKHKAKISVPLCRQMSVIDGAFAVSQQEIVADDICQCLKPRTAHAKERGMDLVAGMTRDQDLKTIYLVQDFFNIRYQQ</sequence>
<dbReference type="Proteomes" id="UP001195483">
    <property type="component" value="Unassembled WGS sequence"/>
</dbReference>
<feature type="non-terminal residue" evidence="1">
    <location>
        <position position="91"/>
    </location>
</feature>
<name>A0AAE0SH86_9BIVA</name>
<evidence type="ECO:0000313" key="1">
    <source>
        <dbReference type="EMBL" id="KAK3591950.1"/>
    </source>
</evidence>
<comment type="caution">
    <text evidence="1">The sequence shown here is derived from an EMBL/GenBank/DDBJ whole genome shotgun (WGS) entry which is preliminary data.</text>
</comment>
<organism evidence="1 2">
    <name type="scientific">Potamilus streckersoni</name>
    <dbReference type="NCBI Taxonomy" id="2493646"/>
    <lineage>
        <taxon>Eukaryota</taxon>
        <taxon>Metazoa</taxon>
        <taxon>Spiralia</taxon>
        <taxon>Lophotrochozoa</taxon>
        <taxon>Mollusca</taxon>
        <taxon>Bivalvia</taxon>
        <taxon>Autobranchia</taxon>
        <taxon>Heteroconchia</taxon>
        <taxon>Palaeoheterodonta</taxon>
        <taxon>Unionida</taxon>
        <taxon>Unionoidea</taxon>
        <taxon>Unionidae</taxon>
        <taxon>Ambleminae</taxon>
        <taxon>Lampsilini</taxon>
        <taxon>Potamilus</taxon>
    </lineage>
</organism>
<dbReference type="EMBL" id="JAEAOA010001885">
    <property type="protein sequence ID" value="KAK3591950.1"/>
    <property type="molecule type" value="Genomic_DNA"/>
</dbReference>
<accession>A0AAE0SH86</accession>